<dbReference type="EMBL" id="ASPP01010567">
    <property type="protein sequence ID" value="ETO22659.1"/>
    <property type="molecule type" value="Genomic_DNA"/>
</dbReference>
<dbReference type="Proteomes" id="UP000023152">
    <property type="component" value="Unassembled WGS sequence"/>
</dbReference>
<dbReference type="GO" id="GO:0004842">
    <property type="term" value="F:ubiquitin-protein transferase activity"/>
    <property type="evidence" value="ECO:0007669"/>
    <property type="project" value="TreeGrafter"/>
</dbReference>
<dbReference type="InterPro" id="IPR036770">
    <property type="entry name" value="Ankyrin_rpt-contain_sf"/>
</dbReference>
<dbReference type="PROSITE" id="PS50297">
    <property type="entry name" value="ANK_REP_REGION"/>
    <property type="match status" value="2"/>
</dbReference>
<evidence type="ECO:0000256" key="2">
    <source>
        <dbReference type="ARBA" id="ARBA00023043"/>
    </source>
</evidence>
<gene>
    <name evidence="4" type="ORF">RFI_14534</name>
</gene>
<evidence type="ECO:0000313" key="4">
    <source>
        <dbReference type="EMBL" id="ETO22659.1"/>
    </source>
</evidence>
<dbReference type="SMART" id="SM00248">
    <property type="entry name" value="ANK"/>
    <property type="match status" value="3"/>
</dbReference>
<protein>
    <submittedName>
        <fullName evidence="4">Uncharacterized protein</fullName>
    </submittedName>
</protein>
<dbReference type="GO" id="GO:0085020">
    <property type="term" value="P:protein K6-linked ubiquitination"/>
    <property type="evidence" value="ECO:0007669"/>
    <property type="project" value="TreeGrafter"/>
</dbReference>
<feature type="repeat" description="ANK" evidence="3">
    <location>
        <begin position="122"/>
        <end position="154"/>
    </location>
</feature>
<organism evidence="4 5">
    <name type="scientific">Reticulomyxa filosa</name>
    <dbReference type="NCBI Taxonomy" id="46433"/>
    <lineage>
        <taxon>Eukaryota</taxon>
        <taxon>Sar</taxon>
        <taxon>Rhizaria</taxon>
        <taxon>Retaria</taxon>
        <taxon>Foraminifera</taxon>
        <taxon>Monothalamids</taxon>
        <taxon>Reticulomyxidae</taxon>
        <taxon>Reticulomyxa</taxon>
    </lineage>
</organism>
<dbReference type="OrthoDB" id="341259at2759"/>
<comment type="caution">
    <text evidence="4">The sequence shown here is derived from an EMBL/GenBank/DDBJ whole genome shotgun (WGS) entry which is preliminary data.</text>
</comment>
<dbReference type="PROSITE" id="PS50088">
    <property type="entry name" value="ANK_REPEAT"/>
    <property type="match status" value="2"/>
</dbReference>
<accession>X6NA67</accession>
<dbReference type="PANTHER" id="PTHR24171:SF8">
    <property type="entry name" value="BRCA1-ASSOCIATED RING DOMAIN PROTEIN 1"/>
    <property type="match status" value="1"/>
</dbReference>
<evidence type="ECO:0000313" key="5">
    <source>
        <dbReference type="Proteomes" id="UP000023152"/>
    </source>
</evidence>
<name>X6NA67_RETFI</name>
<keyword evidence="2 3" id="KW-0040">ANK repeat</keyword>
<keyword evidence="5" id="KW-1185">Reference proteome</keyword>
<feature type="repeat" description="ANK" evidence="3">
    <location>
        <begin position="88"/>
        <end position="120"/>
    </location>
</feature>
<dbReference type="InterPro" id="IPR002110">
    <property type="entry name" value="Ankyrin_rpt"/>
</dbReference>
<dbReference type="PANTHER" id="PTHR24171">
    <property type="entry name" value="ANKYRIN REPEAT DOMAIN-CONTAINING PROTEIN 39-RELATED"/>
    <property type="match status" value="1"/>
</dbReference>
<sequence>MGYHSNHVILNNFVVDYYFVKLLHLRNCKKMLFRKNQYSEGMASGGNEPLSQIDSDLIEACKNNNPEEVRKALKKGANVGVQFRQTLEEVTPLILASTKGYAEIVEVLLEFDPEVNAKTSFGHATALLQAVSNEHIDCVKLLLQKGAHVNQGDKLGRTPLMDAAENGS</sequence>
<evidence type="ECO:0000256" key="1">
    <source>
        <dbReference type="ARBA" id="ARBA00022737"/>
    </source>
</evidence>
<dbReference type="Gene3D" id="1.25.40.20">
    <property type="entry name" value="Ankyrin repeat-containing domain"/>
    <property type="match status" value="1"/>
</dbReference>
<dbReference type="SUPFAM" id="SSF48403">
    <property type="entry name" value="Ankyrin repeat"/>
    <property type="match status" value="1"/>
</dbReference>
<proteinExistence type="predicted"/>
<dbReference type="AlphaFoldDB" id="X6NA67"/>
<evidence type="ECO:0000256" key="3">
    <source>
        <dbReference type="PROSITE-ProRule" id="PRU00023"/>
    </source>
</evidence>
<keyword evidence="1" id="KW-0677">Repeat</keyword>
<dbReference type="Pfam" id="PF12796">
    <property type="entry name" value="Ank_2"/>
    <property type="match status" value="1"/>
</dbReference>
<reference evidence="4 5" key="1">
    <citation type="journal article" date="2013" name="Curr. Biol.">
        <title>The Genome of the Foraminiferan Reticulomyxa filosa.</title>
        <authorList>
            <person name="Glockner G."/>
            <person name="Hulsmann N."/>
            <person name="Schleicher M."/>
            <person name="Noegel A.A."/>
            <person name="Eichinger L."/>
            <person name="Gallinger C."/>
            <person name="Pawlowski J."/>
            <person name="Sierra R."/>
            <person name="Euteneuer U."/>
            <person name="Pillet L."/>
            <person name="Moustafa A."/>
            <person name="Platzer M."/>
            <person name="Groth M."/>
            <person name="Szafranski K."/>
            <person name="Schliwa M."/>
        </authorList>
    </citation>
    <scope>NUCLEOTIDE SEQUENCE [LARGE SCALE GENOMIC DNA]</scope>
</reference>